<comment type="subcellular location">
    <subcellularLocation>
        <location evidence="1">Cytoplasm</location>
    </subcellularLocation>
</comment>
<dbReference type="InterPro" id="IPR002151">
    <property type="entry name" value="Kinesin_light"/>
</dbReference>
<organism evidence="5 6">
    <name type="scientific">Sphagnum jensenii</name>
    <dbReference type="NCBI Taxonomy" id="128206"/>
    <lineage>
        <taxon>Eukaryota</taxon>
        <taxon>Viridiplantae</taxon>
        <taxon>Streptophyta</taxon>
        <taxon>Embryophyta</taxon>
        <taxon>Bryophyta</taxon>
        <taxon>Sphagnophytina</taxon>
        <taxon>Sphagnopsida</taxon>
        <taxon>Sphagnales</taxon>
        <taxon>Sphagnaceae</taxon>
        <taxon>Sphagnum</taxon>
    </lineage>
</organism>
<sequence length="432" mass="47535">MKTDDMEAISSLPTLSVKRWKVSPVDLFRGMVELSKLKKSSTEDYKIQGYYIKALLEDRTRLFIRDALYWLAWSAPQRQAAGGSSNQTSEEYEVEPSTSGGFQGLVCQGSHASLSVAMGTTNIAQRSLSSSLLQLSRGGNAGVHGYGLSKYTCWGWQKTSKSFFTALPEGFKFQWHRENAIDGQNECTSNVEIEEDNDDVEDELMEGQFDQFAMARAFNDDEMAEKALQEMGSALEVNQMKHLMKGMTEIEKQLHRLYKEMNRMIEEGDQAPANDMIEAKYKSVKGQFESGIQGMEQAAMLDVLAQLCMSLGKAEEVACLLSEHSLKLVTSTLGSNSPQISIPLECLATTLHHLDRDDEAEPLACQALKLCECSFGSNSATAGEVSNCLASILHSLGRNEEAATLMSWALAIQEEEIGPGSPIGKGITNSNE</sequence>
<evidence type="ECO:0000313" key="6">
    <source>
        <dbReference type="Proteomes" id="UP001497444"/>
    </source>
</evidence>
<dbReference type="InterPro" id="IPR011990">
    <property type="entry name" value="TPR-like_helical_dom_sf"/>
</dbReference>
<evidence type="ECO:0000256" key="2">
    <source>
        <dbReference type="ARBA" id="ARBA00022490"/>
    </source>
</evidence>
<evidence type="ECO:0000256" key="3">
    <source>
        <dbReference type="ARBA" id="ARBA00022737"/>
    </source>
</evidence>
<protein>
    <submittedName>
        <fullName evidence="5">Uncharacterized protein</fullName>
    </submittedName>
</protein>
<keyword evidence="3" id="KW-0677">Repeat</keyword>
<keyword evidence="2" id="KW-0963">Cytoplasm</keyword>
<gene>
    <name evidence="5" type="ORF">CSSPJE1EN1_LOCUS16650</name>
</gene>
<dbReference type="PANTHER" id="PTHR45783">
    <property type="entry name" value="KINESIN LIGHT CHAIN"/>
    <property type="match status" value="1"/>
</dbReference>
<name>A0ABP0WXM0_9BRYO</name>
<evidence type="ECO:0000256" key="4">
    <source>
        <dbReference type="ARBA" id="ARBA00022803"/>
    </source>
</evidence>
<dbReference type="EMBL" id="OZ020099">
    <property type="protein sequence ID" value="CAK9271172.1"/>
    <property type="molecule type" value="Genomic_DNA"/>
</dbReference>
<proteinExistence type="predicted"/>
<evidence type="ECO:0000256" key="1">
    <source>
        <dbReference type="ARBA" id="ARBA00004496"/>
    </source>
</evidence>
<dbReference type="SUPFAM" id="SSF48452">
    <property type="entry name" value="TPR-like"/>
    <property type="match status" value="1"/>
</dbReference>
<keyword evidence="4" id="KW-0802">TPR repeat</keyword>
<dbReference type="Proteomes" id="UP001497444">
    <property type="component" value="Chromosome 4"/>
</dbReference>
<dbReference type="Gene3D" id="1.25.40.10">
    <property type="entry name" value="Tetratricopeptide repeat domain"/>
    <property type="match status" value="1"/>
</dbReference>
<reference evidence="5" key="1">
    <citation type="submission" date="2024-02" db="EMBL/GenBank/DDBJ databases">
        <authorList>
            <consortium name="ELIXIR-Norway"/>
            <consortium name="Elixir Norway"/>
        </authorList>
    </citation>
    <scope>NUCLEOTIDE SEQUENCE</scope>
</reference>
<keyword evidence="6" id="KW-1185">Reference proteome</keyword>
<accession>A0ABP0WXM0</accession>
<evidence type="ECO:0000313" key="5">
    <source>
        <dbReference type="EMBL" id="CAK9271172.1"/>
    </source>
</evidence>
<dbReference type="PANTHER" id="PTHR45783:SF3">
    <property type="entry name" value="KINESIN LIGHT CHAIN"/>
    <property type="match status" value="1"/>
</dbReference>